<dbReference type="Gene3D" id="3.30.420.40">
    <property type="match status" value="2"/>
</dbReference>
<evidence type="ECO:0000256" key="1">
    <source>
        <dbReference type="ARBA" id="ARBA00009156"/>
    </source>
</evidence>
<dbReference type="Pfam" id="PF00370">
    <property type="entry name" value="FGGY_N"/>
    <property type="match status" value="1"/>
</dbReference>
<gene>
    <name evidence="7" type="primary">gntK</name>
    <name evidence="7" type="ORF">HMPREF0493_0728</name>
</gene>
<proteinExistence type="inferred from homology"/>
<dbReference type="SUPFAM" id="SSF53067">
    <property type="entry name" value="Actin-like ATPase domain"/>
    <property type="match status" value="2"/>
</dbReference>
<evidence type="ECO:0000256" key="2">
    <source>
        <dbReference type="ARBA" id="ARBA00022679"/>
    </source>
</evidence>
<dbReference type="RefSeq" id="WP_006351881.1">
    <property type="nucleotide sequence ID" value="NZ_ADNY01000029.1"/>
</dbReference>
<evidence type="ECO:0000313" key="8">
    <source>
        <dbReference type="Proteomes" id="UP000004069"/>
    </source>
</evidence>
<feature type="domain" description="Carbohydrate kinase FGGY N-terminal" evidence="5">
    <location>
        <begin position="3"/>
        <end position="244"/>
    </location>
</feature>
<dbReference type="InterPro" id="IPR018485">
    <property type="entry name" value="FGGY_C"/>
</dbReference>
<keyword evidence="3 4" id="KW-0418">Kinase</keyword>
<dbReference type="InterPro" id="IPR018483">
    <property type="entry name" value="Carb_kinase_FGGY_CS"/>
</dbReference>
<keyword evidence="8" id="KW-1185">Reference proteome</keyword>
<dbReference type="eggNOG" id="COG1070">
    <property type="taxonomic scope" value="Bacteria"/>
</dbReference>
<dbReference type="InterPro" id="IPR000577">
    <property type="entry name" value="Carb_kinase_FGGY"/>
</dbReference>
<dbReference type="CDD" id="cd07770">
    <property type="entry name" value="ASKHA_NBD_FGGY_GntK"/>
    <property type="match status" value="1"/>
</dbReference>
<keyword evidence="2 4" id="KW-0808">Transferase</keyword>
<dbReference type="EC" id="2.7.1.12" evidence="7"/>
<evidence type="ECO:0000259" key="5">
    <source>
        <dbReference type="Pfam" id="PF00370"/>
    </source>
</evidence>
<dbReference type="InterPro" id="IPR018484">
    <property type="entry name" value="FGGY_N"/>
</dbReference>
<evidence type="ECO:0000256" key="3">
    <source>
        <dbReference type="ARBA" id="ARBA00022777"/>
    </source>
</evidence>
<comment type="similarity">
    <text evidence="1 4">Belongs to the FGGY kinase family.</text>
</comment>
<comment type="caution">
    <text evidence="7">The sequence shown here is derived from an EMBL/GenBank/DDBJ whole genome shotgun (WGS) entry which is preliminary data.</text>
</comment>
<dbReference type="PIRSF" id="PIRSF000538">
    <property type="entry name" value="GlpK"/>
    <property type="match status" value="1"/>
</dbReference>
<dbReference type="PATRIC" id="fig|585524.9.peg.116"/>
<dbReference type="GO" id="GO:0046316">
    <property type="term" value="F:gluconokinase activity"/>
    <property type="evidence" value="ECO:0007669"/>
    <property type="project" value="UniProtKB-EC"/>
</dbReference>
<dbReference type="Pfam" id="PF02782">
    <property type="entry name" value="FGGY_C"/>
    <property type="match status" value="1"/>
</dbReference>
<dbReference type="STRING" id="83683.B1745_01565"/>
<dbReference type="Proteomes" id="UP000004069">
    <property type="component" value="Unassembled WGS sequence"/>
</dbReference>
<name>D4YT67_9LACO</name>
<evidence type="ECO:0000259" key="6">
    <source>
        <dbReference type="Pfam" id="PF02782"/>
    </source>
</evidence>
<organism evidence="7 8">
    <name type="scientific">Lactobacillus amylolyticus DSM 11664</name>
    <dbReference type="NCBI Taxonomy" id="585524"/>
    <lineage>
        <taxon>Bacteria</taxon>
        <taxon>Bacillati</taxon>
        <taxon>Bacillota</taxon>
        <taxon>Bacilli</taxon>
        <taxon>Lactobacillales</taxon>
        <taxon>Lactobacillaceae</taxon>
        <taxon>Lactobacillus</taxon>
    </lineage>
</organism>
<dbReference type="PANTHER" id="PTHR43095">
    <property type="entry name" value="SUGAR KINASE"/>
    <property type="match status" value="1"/>
</dbReference>
<dbReference type="AlphaFoldDB" id="D4YT67"/>
<protein>
    <submittedName>
        <fullName evidence="7">Putative gluconokinase</fullName>
        <ecNumber evidence="7">2.7.1.12</ecNumber>
    </submittedName>
</protein>
<reference evidence="7 8" key="1">
    <citation type="submission" date="2010-04" db="EMBL/GenBank/DDBJ databases">
        <authorList>
            <person name="Muzny D."/>
            <person name="Qin X."/>
            <person name="Deng J."/>
            <person name="Jiang H."/>
            <person name="Liu Y."/>
            <person name="Qu J."/>
            <person name="Song X.-Z."/>
            <person name="Zhang L."/>
            <person name="Thornton R."/>
            <person name="Coyle M."/>
            <person name="Francisco L."/>
            <person name="Jackson L."/>
            <person name="Javaid M."/>
            <person name="Korchina V."/>
            <person name="Kovar C."/>
            <person name="Mata R."/>
            <person name="Mathew T."/>
            <person name="Ngo R."/>
            <person name="Nguyen L."/>
            <person name="Nguyen N."/>
            <person name="Okwuonu G."/>
            <person name="Ongeri F."/>
            <person name="Pham C."/>
            <person name="Simmons D."/>
            <person name="Wilczek-Boney K."/>
            <person name="Hale W."/>
            <person name="Jakkamsetti A."/>
            <person name="Pham P."/>
            <person name="Ruth R."/>
            <person name="San Lucas F."/>
            <person name="Warren J."/>
            <person name="Zhang J."/>
            <person name="Zhao Z."/>
            <person name="Zhou C."/>
            <person name="Zhu D."/>
            <person name="Lee S."/>
            <person name="Bess C."/>
            <person name="Blankenburg K."/>
            <person name="Forbes L."/>
            <person name="Fu Q."/>
            <person name="Gubbala S."/>
            <person name="Hirani K."/>
            <person name="Jayaseelan J.C."/>
            <person name="Lara F."/>
            <person name="Munidasa M."/>
            <person name="Palculict T."/>
            <person name="Patil S."/>
            <person name="Pu L.-L."/>
            <person name="Saada N."/>
            <person name="Tang L."/>
            <person name="Weissenberger G."/>
            <person name="Zhu Y."/>
            <person name="Hemphill L."/>
            <person name="Shang Y."/>
            <person name="Youmans B."/>
            <person name="Ayvaz T."/>
            <person name="Ross M."/>
            <person name="Santibanez J."/>
            <person name="Aqrawi P."/>
            <person name="Gross S."/>
            <person name="Joshi V."/>
            <person name="Fowler G."/>
            <person name="Nazareth L."/>
            <person name="Reid J."/>
            <person name="Worley K."/>
            <person name="Petrosino J."/>
            <person name="Highlander S."/>
            <person name="Gibbs R."/>
        </authorList>
    </citation>
    <scope>NUCLEOTIDE SEQUENCE [LARGE SCALE GENOMIC DNA]</scope>
    <source>
        <strain evidence="7 8">DSM 11664</strain>
    </source>
</reference>
<dbReference type="EMBL" id="ADNY01000029">
    <property type="protein sequence ID" value="EFG55537.1"/>
    <property type="molecule type" value="Genomic_DNA"/>
</dbReference>
<accession>D4YT67</accession>
<feature type="domain" description="Carbohydrate kinase FGGY C-terminal" evidence="6">
    <location>
        <begin position="255"/>
        <end position="438"/>
    </location>
</feature>
<dbReference type="InterPro" id="IPR043129">
    <property type="entry name" value="ATPase_NBD"/>
</dbReference>
<dbReference type="PROSITE" id="PS00933">
    <property type="entry name" value="FGGY_KINASES_1"/>
    <property type="match status" value="1"/>
</dbReference>
<dbReference type="PANTHER" id="PTHR43095:SF2">
    <property type="entry name" value="GLUCONOKINASE"/>
    <property type="match status" value="1"/>
</dbReference>
<dbReference type="PROSITE" id="PS00445">
    <property type="entry name" value="FGGY_KINASES_2"/>
    <property type="match status" value="1"/>
</dbReference>
<sequence length="503" mass="56090">MNYIIGMDVGTTATKGVLYDENGSQIFEMCIPYPLIQDEIGQAEEDPEVIFDAVQQIIYKLSQKANGKILAISWSSQMHSLIGLDENKKLLTNSITWADNRAEETVAKAKATGLAQIIYLHTGIPIHPMAPVYKLLWLKENNHQLYKKAKYWIGIKDYLIYRLTGEIWEDIPMAAGSGMLNLKTLTWDKEILAQLDLDTEQLPKLTNPTQIISWINDEYRQKLNLNSNTVIVLGASDGYLSTIGVAVLNKNNFALNVGTSGAVRTLVNKPVIDKKTRFFCYPANNNSYLIGGPVNNGGIIFEWARKTIFNADETAEDFLNIAQTVPAGSGGLIFHPYLGGERAPIWNADAKGSFVGLTRNHTKPQIARSVIEGIVFNLLGASHAITENIGKPQTIRVTGGFVKSNFVRQMLANVFNLPVTALKNNQSGTLAAMFLARLALGMNHELNEIGNFVKEDKVYFPNDKDVKIYQELIPIYHEVEKEISHSYQKIAAFQTRHPDLFTN</sequence>
<dbReference type="OrthoDB" id="9805576at2"/>
<evidence type="ECO:0000256" key="4">
    <source>
        <dbReference type="RuleBase" id="RU003733"/>
    </source>
</evidence>
<dbReference type="InterPro" id="IPR050406">
    <property type="entry name" value="FGGY_Carb_Kinase"/>
</dbReference>
<dbReference type="GO" id="GO:0005975">
    <property type="term" value="P:carbohydrate metabolic process"/>
    <property type="evidence" value="ECO:0007669"/>
    <property type="project" value="InterPro"/>
</dbReference>
<evidence type="ECO:0000313" key="7">
    <source>
        <dbReference type="EMBL" id="EFG55537.1"/>
    </source>
</evidence>